<proteinExistence type="predicted"/>
<organism evidence="2">
    <name type="scientific">Pyricularia oryzae (strain Y34)</name>
    <name type="common">Rice blast fungus</name>
    <name type="synonym">Magnaporthe oryzae</name>
    <dbReference type="NCBI Taxonomy" id="1143189"/>
    <lineage>
        <taxon>Eukaryota</taxon>
        <taxon>Fungi</taxon>
        <taxon>Dikarya</taxon>
        <taxon>Ascomycota</taxon>
        <taxon>Pezizomycotina</taxon>
        <taxon>Sordariomycetes</taxon>
        <taxon>Sordariomycetidae</taxon>
        <taxon>Magnaporthales</taxon>
        <taxon>Pyriculariaceae</taxon>
        <taxon>Pyricularia</taxon>
    </lineage>
</organism>
<sequence length="321" mass="36400">MAYSTLVMGTWRRHDKEEPSSSKLEDCDSSDSAEKRLLGGGECRKCDPGSCSEQGRIRPGPTRKEEKVDESVRKPFKLDTVSPRWLQSQVSMKLGDSRKSDAEPRTNKSFLPNASPTTWKGPEGRREKQRKVVEVDAVHTRPRSRACDETGLREKRELETPRKLCKRDGKKTFPTRWQEPRRELGVTSKLFQRPKKLQEDVGSGVKEAVRSPIITRSVKRSGRTNNNTGFHQKWHEAGRDSNIEEALPKTKEAARRRGSGVKKATKSHHHKTGTQSGGASNKDCSHKRWQTLGKSGRYNFTTFIRGNHYKKGTIHGQTCTH</sequence>
<feature type="region of interest" description="Disordered" evidence="1">
    <location>
        <begin position="217"/>
        <end position="286"/>
    </location>
</feature>
<gene>
    <name evidence="2" type="ORF">OOU_Y34scaffold00122g3</name>
</gene>
<feature type="compositionally biased region" description="Basic and acidic residues" evidence="1">
    <location>
        <begin position="62"/>
        <end position="77"/>
    </location>
</feature>
<evidence type="ECO:0000313" key="2">
    <source>
        <dbReference type="EMBL" id="ELQ43934.1"/>
    </source>
</evidence>
<dbReference type="EMBL" id="JH793690">
    <property type="protein sequence ID" value="ELQ43934.1"/>
    <property type="molecule type" value="Genomic_DNA"/>
</dbReference>
<feature type="compositionally biased region" description="Basic residues" evidence="1">
    <location>
        <begin position="256"/>
        <end position="272"/>
    </location>
</feature>
<evidence type="ECO:0000256" key="1">
    <source>
        <dbReference type="SAM" id="MobiDB-lite"/>
    </source>
</evidence>
<feature type="region of interest" description="Disordered" evidence="1">
    <location>
        <begin position="1"/>
        <end position="130"/>
    </location>
</feature>
<feature type="compositionally biased region" description="Basic and acidic residues" evidence="1">
    <location>
        <begin position="95"/>
        <end position="106"/>
    </location>
</feature>
<name>A0AA97P8I7_PYRO3</name>
<feature type="compositionally biased region" description="Basic and acidic residues" evidence="1">
    <location>
        <begin position="233"/>
        <end position="255"/>
    </location>
</feature>
<dbReference type="Proteomes" id="UP000011086">
    <property type="component" value="Unassembled WGS sequence"/>
</dbReference>
<accession>A0AA97P8I7</accession>
<feature type="compositionally biased region" description="Basic and acidic residues" evidence="1">
    <location>
        <begin position="12"/>
        <end position="47"/>
    </location>
</feature>
<protein>
    <submittedName>
        <fullName evidence="2">Uncharacterized protein</fullName>
    </submittedName>
</protein>
<reference evidence="2" key="1">
    <citation type="journal article" date="2012" name="PLoS Genet.">
        <title>Comparative analysis of the genomes of two field isolates of the rice blast fungus Magnaporthe oryzae.</title>
        <authorList>
            <person name="Xue M."/>
            <person name="Yang J."/>
            <person name="Li Z."/>
            <person name="Hu S."/>
            <person name="Yao N."/>
            <person name="Dean R.A."/>
            <person name="Zhao W."/>
            <person name="Shen M."/>
            <person name="Zhang H."/>
            <person name="Li C."/>
            <person name="Liu L."/>
            <person name="Cao L."/>
            <person name="Xu X."/>
            <person name="Xing Y."/>
            <person name="Hsiang T."/>
            <person name="Zhang Z."/>
            <person name="Xu J.R."/>
            <person name="Peng Y.L."/>
        </authorList>
    </citation>
    <scope>NUCLEOTIDE SEQUENCE</scope>
    <source>
        <strain evidence="2">Y34</strain>
    </source>
</reference>
<dbReference type="AlphaFoldDB" id="A0AA97P8I7"/>
<feature type="compositionally biased region" description="Polar residues" evidence="1">
    <location>
        <begin position="107"/>
        <end position="118"/>
    </location>
</feature>